<dbReference type="GO" id="GO:0005794">
    <property type="term" value="C:Golgi apparatus"/>
    <property type="evidence" value="ECO:0007669"/>
    <property type="project" value="TreeGrafter"/>
</dbReference>
<protein>
    <submittedName>
        <fullName evidence="13">Uncharacterized protein</fullName>
    </submittedName>
</protein>
<feature type="transmembrane region" description="Helical" evidence="10">
    <location>
        <begin position="21"/>
        <end position="44"/>
    </location>
</feature>
<evidence type="ECO:0000256" key="1">
    <source>
        <dbReference type="ARBA" id="ARBA00004606"/>
    </source>
</evidence>
<comment type="subcellular location">
    <subcellularLocation>
        <location evidence="9">Endomembrane system</location>
        <topology evidence="9">Single-pass membrane protein</topology>
    </subcellularLocation>
    <subcellularLocation>
        <location evidence="1">Membrane</location>
        <topology evidence="1">Single-pass type II membrane protein</topology>
    </subcellularLocation>
</comment>
<dbReference type="GO" id="GO:0006493">
    <property type="term" value="P:protein O-linked glycosylation"/>
    <property type="evidence" value="ECO:0007669"/>
    <property type="project" value="TreeGrafter"/>
</dbReference>
<evidence type="ECO:0000256" key="5">
    <source>
        <dbReference type="ARBA" id="ARBA00022968"/>
    </source>
</evidence>
<dbReference type="InterPro" id="IPR029044">
    <property type="entry name" value="Nucleotide-diphossugar_trans"/>
</dbReference>
<dbReference type="GO" id="GO:0016020">
    <property type="term" value="C:membrane"/>
    <property type="evidence" value="ECO:0007669"/>
    <property type="project" value="UniProtKB-SubCell"/>
</dbReference>
<accession>A0AAV9XZP3</accession>
<dbReference type="PROSITE" id="PS50231">
    <property type="entry name" value="RICIN_B_LECTIN"/>
    <property type="match status" value="1"/>
</dbReference>
<feature type="domain" description="Glycosyltransferase 2-like" evidence="11">
    <location>
        <begin position="179"/>
        <end position="315"/>
    </location>
</feature>
<dbReference type="EMBL" id="JAWDEY010000012">
    <property type="protein sequence ID" value="KAK6589594.1"/>
    <property type="molecule type" value="Genomic_DNA"/>
</dbReference>
<comment type="similarity">
    <text evidence="2">Belongs to the glycosyltransferase 2 family. GalNAc-T subfamily.</text>
</comment>
<dbReference type="Pfam" id="PF02709">
    <property type="entry name" value="Glyco_transf_7C"/>
    <property type="match status" value="1"/>
</dbReference>
<dbReference type="CDD" id="cd02510">
    <property type="entry name" value="pp-GalNAc-T"/>
    <property type="match status" value="1"/>
</dbReference>
<keyword evidence="7 10" id="KW-0472">Membrane</keyword>
<proteinExistence type="inferred from homology"/>
<dbReference type="InterPro" id="IPR001173">
    <property type="entry name" value="Glyco_trans_2-like"/>
</dbReference>
<reference evidence="13 14" key="1">
    <citation type="submission" date="2023-10" db="EMBL/GenBank/DDBJ databases">
        <title>Comparative genomics analysis reveals potential genetic determinants of host preference in Cryptosporidium xiaoi.</title>
        <authorList>
            <person name="Xiao L."/>
            <person name="Li J."/>
        </authorList>
    </citation>
    <scope>NUCLEOTIDE SEQUENCE [LARGE SCALE GENOMIC DNA]</scope>
    <source>
        <strain evidence="13 14">52996</strain>
    </source>
</reference>
<name>A0AAV9XZP3_9CRYT</name>
<evidence type="ECO:0000313" key="13">
    <source>
        <dbReference type="EMBL" id="KAK6589594.1"/>
    </source>
</evidence>
<dbReference type="InterPro" id="IPR045885">
    <property type="entry name" value="GalNAc-T"/>
</dbReference>
<evidence type="ECO:0000256" key="7">
    <source>
        <dbReference type="ARBA" id="ARBA00023136"/>
    </source>
</evidence>
<dbReference type="PANTHER" id="PTHR11675:SF126">
    <property type="entry name" value="RICIN B LECTIN DOMAIN-CONTAINING PROTEIN"/>
    <property type="match status" value="1"/>
</dbReference>
<dbReference type="AlphaFoldDB" id="A0AAV9XZP3"/>
<evidence type="ECO:0000259" key="11">
    <source>
        <dbReference type="Pfam" id="PF00535"/>
    </source>
</evidence>
<gene>
    <name evidence="13" type="ORF">RS030_203107</name>
</gene>
<evidence type="ECO:0000313" key="14">
    <source>
        <dbReference type="Proteomes" id="UP001311799"/>
    </source>
</evidence>
<keyword evidence="6 10" id="KW-1133">Transmembrane helix</keyword>
<feature type="domain" description="Galactosyltransferase C-terminal" evidence="12">
    <location>
        <begin position="351"/>
        <end position="410"/>
    </location>
</feature>
<comment type="caution">
    <text evidence="13">The sequence shown here is derived from an EMBL/GenBank/DDBJ whole genome shotgun (WGS) entry which is preliminary data.</text>
</comment>
<dbReference type="SUPFAM" id="SSF50370">
    <property type="entry name" value="Ricin B-like lectins"/>
    <property type="match status" value="1"/>
</dbReference>
<organism evidence="13 14">
    <name type="scientific">Cryptosporidium xiaoi</name>
    <dbReference type="NCBI Taxonomy" id="659607"/>
    <lineage>
        <taxon>Eukaryota</taxon>
        <taxon>Sar</taxon>
        <taxon>Alveolata</taxon>
        <taxon>Apicomplexa</taxon>
        <taxon>Conoidasida</taxon>
        <taxon>Coccidia</taxon>
        <taxon>Eucoccidiorida</taxon>
        <taxon>Eimeriorina</taxon>
        <taxon>Cryptosporidiidae</taxon>
        <taxon>Cryptosporidium</taxon>
    </lineage>
</organism>
<evidence type="ECO:0000256" key="4">
    <source>
        <dbReference type="ARBA" id="ARBA00022692"/>
    </source>
</evidence>
<evidence type="ECO:0000256" key="8">
    <source>
        <dbReference type="ARBA" id="ARBA00023157"/>
    </source>
</evidence>
<dbReference type="SUPFAM" id="SSF53448">
    <property type="entry name" value="Nucleotide-diphospho-sugar transferases"/>
    <property type="match status" value="1"/>
</dbReference>
<keyword evidence="14" id="KW-1185">Reference proteome</keyword>
<keyword evidence="8" id="KW-1015">Disulfide bond</keyword>
<evidence type="ECO:0000256" key="3">
    <source>
        <dbReference type="ARBA" id="ARBA00022679"/>
    </source>
</evidence>
<evidence type="ECO:0000256" key="6">
    <source>
        <dbReference type="ARBA" id="ARBA00022989"/>
    </source>
</evidence>
<dbReference type="Gene3D" id="3.90.550.10">
    <property type="entry name" value="Spore Coat Polysaccharide Biosynthesis Protein SpsA, Chain A"/>
    <property type="match status" value="1"/>
</dbReference>
<keyword evidence="3" id="KW-0808">Transferase</keyword>
<keyword evidence="5" id="KW-0735">Signal-anchor</keyword>
<dbReference type="Proteomes" id="UP001311799">
    <property type="component" value="Unassembled WGS sequence"/>
</dbReference>
<dbReference type="InterPro" id="IPR027791">
    <property type="entry name" value="Galactosyl_T_C"/>
</dbReference>
<dbReference type="InterPro" id="IPR035992">
    <property type="entry name" value="Ricin_B-like_lectins"/>
</dbReference>
<dbReference type="PANTHER" id="PTHR11675">
    <property type="entry name" value="N-ACETYLGALACTOSAMINYLTRANSFERASE"/>
    <property type="match status" value="1"/>
</dbReference>
<sequence>MPHNTNSTASSSRKCFQFSCLFILQALVACATITWIVVNVLFLVNSNTNLNRTFNERVFRESYGWEVRDIEGSLKNDQFTTTAQEERKLVSVDKTNEEYPNSYPWKMHGDLGFLKNGERAWTPSPPPPKDLNMALALSQGGGFNLNLSDSLPLDRNVSDFRDLHCKLINYNIEKMERISVIIVFYNEPFSTLMRSVHSVLNRTPPKILEEIILVDDGSNSEHIRVGGNDLLVNYIKVLPKVRLIRNPKRSGIVGARLAGINACKSPIFVILDSHIEVQPVWAEPIVQRIQEDPRRIVMPQIDSIDSENFEFINGGIGCTLGFLWKLIEHAFPQTISPDPRRKYAKKYDYVTSPTMAGGLLAANVEFFKQIGSYDPQFEYWGTENLELSFRTWMCGGLIECAPCSRVFHIFRKGGVGYSSPSHAVLKNKLRTLYLWMDEFGDLAWRVMGRPRVDIGPLEDRIKLRERLHCQSFKWFLENVNPEAEVKSIDDVPYIGNVRNIGANMCLDTDGLSNPGGHVKLWSCHTGDTQGFMYFKTSKHWMVTINDESCITDKFKLDWCNEGLYLWDVEVIDEKNVIALIKREDLCIASVEKKLKLVECNPADKFQHWGLERYSLEKRILPSPENIMRKRGFRGFNDVKN</sequence>
<evidence type="ECO:0000259" key="12">
    <source>
        <dbReference type="Pfam" id="PF02709"/>
    </source>
</evidence>
<keyword evidence="4 10" id="KW-0812">Transmembrane</keyword>
<evidence type="ECO:0000256" key="10">
    <source>
        <dbReference type="SAM" id="Phobius"/>
    </source>
</evidence>
<evidence type="ECO:0000256" key="9">
    <source>
        <dbReference type="ARBA" id="ARBA00037847"/>
    </source>
</evidence>
<evidence type="ECO:0000256" key="2">
    <source>
        <dbReference type="ARBA" id="ARBA00005680"/>
    </source>
</evidence>
<dbReference type="Pfam" id="PF00535">
    <property type="entry name" value="Glycos_transf_2"/>
    <property type="match status" value="1"/>
</dbReference>
<dbReference type="Gene3D" id="2.80.10.50">
    <property type="match status" value="1"/>
</dbReference>
<dbReference type="GO" id="GO:0004653">
    <property type="term" value="F:polypeptide N-acetylgalactosaminyltransferase activity"/>
    <property type="evidence" value="ECO:0007669"/>
    <property type="project" value="TreeGrafter"/>
</dbReference>